<dbReference type="RefSeq" id="WP_344455120.1">
    <property type="nucleotide sequence ID" value="NZ_BAAATZ010000029.1"/>
</dbReference>
<organism evidence="5 6">
    <name type="scientific">Actinocorallia aurantiaca</name>
    <dbReference type="NCBI Taxonomy" id="46204"/>
    <lineage>
        <taxon>Bacteria</taxon>
        <taxon>Bacillati</taxon>
        <taxon>Actinomycetota</taxon>
        <taxon>Actinomycetes</taxon>
        <taxon>Streptosporangiales</taxon>
        <taxon>Thermomonosporaceae</taxon>
        <taxon>Actinocorallia</taxon>
    </lineage>
</organism>
<proteinExistence type="predicted"/>
<sequence>MDIRYSVEQRDLRDAAAQVTDRLGVRTVGQLEDAGRTARLDAAVADSGWRELRTADGTGAPWASGVEVAIIAEALARRLADVAFLGPTLAAELRRLAGAPEAGTRETVALRANLSGLAAPGENAVAVDVARAESALVLGPDGALSSVVLAGTPTGVDLTRPTMPVSTSSATPVGGPLTGEAVQRWTALALAMTAADLVGTMQGAVDLSVGYAKVREQYGRPIGSFQAVQHLLADAVVHLEGSRTASLHAAWAVDALEPAEAVAATASAKAYATRAAMAVHEIAIQVHGGIGNTWECSAHLFLRRALLASDIVGGVGPNLSRVLEHAGLGGAL</sequence>
<keyword evidence="2" id="KW-0274">FAD</keyword>
<accession>A0ABN3UL81</accession>
<keyword evidence="6" id="KW-1185">Reference proteome</keyword>
<dbReference type="InterPro" id="IPR036250">
    <property type="entry name" value="AcylCo_DH-like_C"/>
</dbReference>
<dbReference type="SUPFAM" id="SSF47203">
    <property type="entry name" value="Acyl-CoA dehydrogenase C-terminal domain-like"/>
    <property type="match status" value="1"/>
</dbReference>
<evidence type="ECO:0000259" key="4">
    <source>
        <dbReference type="Pfam" id="PF00441"/>
    </source>
</evidence>
<keyword evidence="1" id="KW-0285">Flavoprotein</keyword>
<gene>
    <name evidence="5" type="ORF">GCM10010439_58800</name>
</gene>
<comment type="caution">
    <text evidence="5">The sequence shown here is derived from an EMBL/GenBank/DDBJ whole genome shotgun (WGS) entry which is preliminary data.</text>
</comment>
<protein>
    <submittedName>
        <fullName evidence="5">Acyl-CoA dehydrogenase family protein</fullName>
    </submittedName>
</protein>
<evidence type="ECO:0000256" key="1">
    <source>
        <dbReference type="ARBA" id="ARBA00022630"/>
    </source>
</evidence>
<dbReference type="EMBL" id="BAAATZ010000029">
    <property type="protein sequence ID" value="GAA2735036.1"/>
    <property type="molecule type" value="Genomic_DNA"/>
</dbReference>
<dbReference type="PANTHER" id="PTHR43884:SF20">
    <property type="entry name" value="ACYL-COA DEHYDROGENASE FADE28"/>
    <property type="match status" value="1"/>
</dbReference>
<evidence type="ECO:0000313" key="5">
    <source>
        <dbReference type="EMBL" id="GAA2735036.1"/>
    </source>
</evidence>
<evidence type="ECO:0000313" key="6">
    <source>
        <dbReference type="Proteomes" id="UP001501842"/>
    </source>
</evidence>
<dbReference type="InterPro" id="IPR009075">
    <property type="entry name" value="AcylCo_DH/oxidase_C"/>
</dbReference>
<dbReference type="Pfam" id="PF00441">
    <property type="entry name" value="Acyl-CoA_dh_1"/>
    <property type="match status" value="1"/>
</dbReference>
<keyword evidence="3" id="KW-0560">Oxidoreductase</keyword>
<evidence type="ECO:0000256" key="3">
    <source>
        <dbReference type="ARBA" id="ARBA00023002"/>
    </source>
</evidence>
<name>A0ABN3UL81_9ACTN</name>
<dbReference type="Proteomes" id="UP001501842">
    <property type="component" value="Unassembled WGS sequence"/>
</dbReference>
<dbReference type="PANTHER" id="PTHR43884">
    <property type="entry name" value="ACYL-COA DEHYDROGENASE"/>
    <property type="match status" value="1"/>
</dbReference>
<evidence type="ECO:0000256" key="2">
    <source>
        <dbReference type="ARBA" id="ARBA00022827"/>
    </source>
</evidence>
<dbReference type="Gene3D" id="1.20.140.10">
    <property type="entry name" value="Butyryl-CoA Dehydrogenase, subunit A, domain 3"/>
    <property type="match status" value="1"/>
</dbReference>
<reference evidence="5 6" key="1">
    <citation type="journal article" date="2019" name="Int. J. Syst. Evol. Microbiol.">
        <title>The Global Catalogue of Microorganisms (GCM) 10K type strain sequencing project: providing services to taxonomists for standard genome sequencing and annotation.</title>
        <authorList>
            <consortium name="The Broad Institute Genomics Platform"/>
            <consortium name="The Broad Institute Genome Sequencing Center for Infectious Disease"/>
            <person name="Wu L."/>
            <person name="Ma J."/>
        </authorList>
    </citation>
    <scope>NUCLEOTIDE SEQUENCE [LARGE SCALE GENOMIC DNA]</scope>
    <source>
        <strain evidence="5 6">JCM 8201</strain>
    </source>
</reference>
<feature type="domain" description="Acyl-CoA dehydrogenase/oxidase C-terminal" evidence="4">
    <location>
        <begin position="191"/>
        <end position="308"/>
    </location>
</feature>